<dbReference type="GO" id="GO:0016779">
    <property type="term" value="F:nucleotidyltransferase activity"/>
    <property type="evidence" value="ECO:0007669"/>
    <property type="project" value="UniProtKB-KW"/>
</dbReference>
<dbReference type="Pfam" id="PF02348">
    <property type="entry name" value="CTP_transf_3"/>
    <property type="match status" value="1"/>
</dbReference>
<keyword evidence="1" id="KW-0548">Nucleotidyltransferase</keyword>
<dbReference type="InterPro" id="IPR020039">
    <property type="entry name" value="PseF"/>
</dbReference>
<dbReference type="EMBL" id="JAGSPB010000001">
    <property type="protein sequence ID" value="MBV7264815.1"/>
    <property type="molecule type" value="Genomic_DNA"/>
</dbReference>
<organism evidence="1 2">
    <name type="scientific">Erythrobacter ani</name>
    <dbReference type="NCBI Taxonomy" id="2827235"/>
    <lineage>
        <taxon>Bacteria</taxon>
        <taxon>Pseudomonadati</taxon>
        <taxon>Pseudomonadota</taxon>
        <taxon>Alphaproteobacteria</taxon>
        <taxon>Sphingomonadales</taxon>
        <taxon>Erythrobacteraceae</taxon>
        <taxon>Erythrobacter/Porphyrobacter group</taxon>
        <taxon>Erythrobacter</taxon>
    </lineage>
</organism>
<evidence type="ECO:0000313" key="2">
    <source>
        <dbReference type="Proteomes" id="UP000699975"/>
    </source>
</evidence>
<sequence>MNIAIIPARGGSKRIPRKNIRPFAGKPMIAWPIETATNSGLFDRIIVSTDDDEIAEIARAAGAETPFIRPAELADDHSGTTDVVVHALSALLDTGPAIDAACCIYATAAFISADDLRLAYSLLSSECDFAFPAVRYGHPPQRGFVTAADGSPQLLQPGHQATRTQDLPPVFHDPGQFYWGKSEAWLECRSFFGSRTRFIEIPETRAWDIDRPEDWTIAESLFSAMREQER</sequence>
<keyword evidence="1" id="KW-0808">Transferase</keyword>
<dbReference type="PANTHER" id="PTHR21485">
    <property type="entry name" value="HAD SUPERFAMILY MEMBERS CMAS AND KDSC"/>
    <property type="match status" value="1"/>
</dbReference>
<dbReference type="Proteomes" id="UP000699975">
    <property type="component" value="Unassembled WGS sequence"/>
</dbReference>
<gene>
    <name evidence="1" type="primary">pseF</name>
    <name evidence="1" type="ORF">KCG45_01330</name>
</gene>
<reference evidence="1 2" key="1">
    <citation type="submission" date="2021-04" db="EMBL/GenBank/DDBJ databases">
        <authorList>
            <person name="Pira H."/>
            <person name="Risdian C."/>
            <person name="Wink J."/>
        </authorList>
    </citation>
    <scope>NUCLEOTIDE SEQUENCE [LARGE SCALE GENOMIC DNA]</scope>
    <source>
        <strain evidence="1 2">WH131</strain>
    </source>
</reference>
<dbReference type="InterPro" id="IPR050793">
    <property type="entry name" value="CMP-NeuNAc_synthase"/>
</dbReference>
<proteinExistence type="predicted"/>
<comment type="caution">
    <text evidence="1">The sequence shown here is derived from an EMBL/GenBank/DDBJ whole genome shotgun (WGS) entry which is preliminary data.</text>
</comment>
<dbReference type="InterPro" id="IPR003329">
    <property type="entry name" value="Cytidylyl_trans"/>
</dbReference>
<keyword evidence="2" id="KW-1185">Reference proteome</keyword>
<accession>A0ABS6SIH7</accession>
<evidence type="ECO:0000313" key="1">
    <source>
        <dbReference type="EMBL" id="MBV7264815.1"/>
    </source>
</evidence>
<dbReference type="EC" id="2.7.7.81" evidence="1"/>
<name>A0ABS6SIH7_9SPHN</name>
<dbReference type="PANTHER" id="PTHR21485:SF6">
    <property type="entry name" value="N-ACYLNEURAMINATE CYTIDYLYLTRANSFERASE-RELATED"/>
    <property type="match status" value="1"/>
</dbReference>
<dbReference type="NCBIfam" id="TIGR03584">
    <property type="entry name" value="PseF"/>
    <property type="match status" value="1"/>
</dbReference>
<protein>
    <submittedName>
        <fullName evidence="1">Pseudaminic acid cytidylyltransferase</fullName>
        <ecNumber evidence="1">2.7.7.81</ecNumber>
    </submittedName>
</protein>
<dbReference type="CDD" id="cd02513">
    <property type="entry name" value="CMP-NeuAc_Synthase"/>
    <property type="match status" value="1"/>
</dbReference>
<dbReference type="RefSeq" id="WP_218315349.1">
    <property type="nucleotide sequence ID" value="NZ_JAGSPB010000001.1"/>
</dbReference>